<dbReference type="PANTHER" id="PTHR38009">
    <property type="entry name" value="CONSERVED HYPOTHETICAL PHAGE TAIL PROTEIN"/>
    <property type="match status" value="1"/>
</dbReference>
<protein>
    <submittedName>
        <fullName evidence="1">Phage tail protein</fullName>
    </submittedName>
</protein>
<comment type="caution">
    <text evidence="1">The sequence shown here is derived from an EMBL/GenBank/DDBJ whole genome shotgun (WGS) entry which is preliminary data.</text>
</comment>
<dbReference type="Pfam" id="PF06841">
    <property type="entry name" value="Phage_T4_gp19"/>
    <property type="match status" value="1"/>
</dbReference>
<dbReference type="Proteomes" id="UP000800981">
    <property type="component" value="Unassembled WGS sequence"/>
</dbReference>
<dbReference type="NCBIfam" id="TIGR02241">
    <property type="entry name" value="conserved hypothetical phage tail region protein"/>
    <property type="match status" value="1"/>
</dbReference>
<reference evidence="1 2" key="1">
    <citation type="submission" date="2020-03" db="EMBL/GenBank/DDBJ databases">
        <title>Two novel Motilibacter sp.</title>
        <authorList>
            <person name="Liu S."/>
        </authorList>
    </citation>
    <scope>NUCLEOTIDE SEQUENCE [LARGE SCALE GENOMIC DNA]</scope>
    <source>
        <strain evidence="1 2">E257</strain>
    </source>
</reference>
<dbReference type="InterPro" id="IPR010667">
    <property type="entry name" value="Phage_T4_Gp19"/>
</dbReference>
<proteinExistence type="predicted"/>
<sequence>MADEKTEYPAVAYMFSVEIDGHKLGLWNSFEGLGWETTVETREEGGNNFFVHQLPGRLKYPNVKVGRPIGRDSSLVAEWFASLATGVTRTTARIAALGPDGQEVVSWSLDGVIPVRWTGPGFGVENLKAASETLELAHHGFIEAAHPGRRAG</sequence>
<dbReference type="EMBL" id="JAANNP010000003">
    <property type="protein sequence ID" value="NHC13806.1"/>
    <property type="molecule type" value="Genomic_DNA"/>
</dbReference>
<dbReference type="RefSeq" id="WP_166280725.1">
    <property type="nucleotide sequence ID" value="NZ_JAANNP010000003.1"/>
</dbReference>
<dbReference type="PANTHER" id="PTHR38009:SF1">
    <property type="entry name" value="CONSERVED HYPOTHETICAL PHAGE TAIL PROTEIN"/>
    <property type="match status" value="1"/>
</dbReference>
<gene>
    <name evidence="1" type="ORF">G9H71_08435</name>
</gene>
<accession>A0ABX0GUI6</accession>
<name>A0ABX0GUI6_9ACTN</name>
<keyword evidence="2" id="KW-1185">Reference proteome</keyword>
<dbReference type="InterPro" id="IPR011747">
    <property type="entry name" value="CHP02241"/>
</dbReference>
<evidence type="ECO:0000313" key="2">
    <source>
        <dbReference type="Proteomes" id="UP000800981"/>
    </source>
</evidence>
<organism evidence="1 2">
    <name type="scientific">Motilibacter deserti</name>
    <dbReference type="NCBI Taxonomy" id="2714956"/>
    <lineage>
        <taxon>Bacteria</taxon>
        <taxon>Bacillati</taxon>
        <taxon>Actinomycetota</taxon>
        <taxon>Actinomycetes</taxon>
        <taxon>Motilibacterales</taxon>
        <taxon>Motilibacteraceae</taxon>
        <taxon>Motilibacter</taxon>
    </lineage>
</organism>
<evidence type="ECO:0000313" key="1">
    <source>
        <dbReference type="EMBL" id="NHC13806.1"/>
    </source>
</evidence>